<evidence type="ECO:0000313" key="6">
    <source>
        <dbReference type="EMBL" id="SMH32758.1"/>
    </source>
</evidence>
<name>A0A1X7N5P3_9HYPH</name>
<sequence length="367" mass="40336">MQKSIFMQGGAPFKLGLFGYLHDGGVSLTTASERWAANWDDIAKMAVYADEGGLDFLLPYARWKGIPGEIPQRTWSFETLAQAAALSGLTKRIGVFSTVHTPIIHPVIAAKMMATIDHASHGRAGVNIVCGWNQDDFDMFGIESLPHDERYKHGREWFEIWSRLMSGVTEPFDYDGDHFKGVRRAEAMPGSVQRPWPVVISAAFSPAGRSFAMETSDYLLTVAEDLEAARREITALSDLPSSGNRAEPLKPIAVCYAVCRETREEAEAFHRYYAEEKADNVAVDYWVAGRQTQAMLPEAIYRMRTRIAGGNTNFPLVGSPQDVADQLIALHEAGFSGAGIGLVDYVADLPILVENVVPILAKAGLRA</sequence>
<keyword evidence="1" id="KW-0285">Flavoprotein</keyword>
<dbReference type="OrthoDB" id="9814695at2"/>
<keyword evidence="7" id="KW-1185">Reference proteome</keyword>
<dbReference type="InterPro" id="IPR036661">
    <property type="entry name" value="Luciferase-like_sf"/>
</dbReference>
<dbReference type="Pfam" id="PF00296">
    <property type="entry name" value="Bac_luciferase"/>
    <property type="match status" value="1"/>
</dbReference>
<organism evidence="6 7">
    <name type="scientific">Mesorhizobium australicum</name>
    <dbReference type="NCBI Taxonomy" id="536018"/>
    <lineage>
        <taxon>Bacteria</taxon>
        <taxon>Pseudomonadati</taxon>
        <taxon>Pseudomonadota</taxon>
        <taxon>Alphaproteobacteria</taxon>
        <taxon>Hyphomicrobiales</taxon>
        <taxon>Phyllobacteriaceae</taxon>
        <taxon>Mesorhizobium</taxon>
    </lineage>
</organism>
<dbReference type="GO" id="GO:0004497">
    <property type="term" value="F:monooxygenase activity"/>
    <property type="evidence" value="ECO:0007669"/>
    <property type="project" value="UniProtKB-KW"/>
</dbReference>
<evidence type="ECO:0000313" key="7">
    <source>
        <dbReference type="Proteomes" id="UP000193083"/>
    </source>
</evidence>
<dbReference type="RefSeq" id="WP_139832184.1">
    <property type="nucleotide sequence ID" value="NZ_FXBL01000004.1"/>
</dbReference>
<dbReference type="SUPFAM" id="SSF51679">
    <property type="entry name" value="Bacterial luciferase-like"/>
    <property type="match status" value="1"/>
</dbReference>
<evidence type="ECO:0000256" key="4">
    <source>
        <dbReference type="ARBA" id="ARBA00023033"/>
    </source>
</evidence>
<keyword evidence="4 6" id="KW-0503">Monooxygenase</keyword>
<dbReference type="InterPro" id="IPR050172">
    <property type="entry name" value="SsuD_RutA_monooxygenase"/>
</dbReference>
<dbReference type="AlphaFoldDB" id="A0A1X7N5P3"/>
<gene>
    <name evidence="6" type="ORF">SAMN02982922_1326</name>
</gene>
<reference evidence="6 7" key="1">
    <citation type="submission" date="2017-04" db="EMBL/GenBank/DDBJ databases">
        <authorList>
            <person name="Afonso C.L."/>
            <person name="Miller P.J."/>
            <person name="Scott M.A."/>
            <person name="Spackman E."/>
            <person name="Goraichik I."/>
            <person name="Dimitrov K.M."/>
            <person name="Suarez D.L."/>
            <person name="Swayne D.E."/>
        </authorList>
    </citation>
    <scope>NUCLEOTIDE SEQUENCE [LARGE SCALE GENOMIC DNA]</scope>
    <source>
        <strain evidence="6 7">B5P</strain>
    </source>
</reference>
<dbReference type="PANTHER" id="PTHR42847">
    <property type="entry name" value="ALKANESULFONATE MONOOXYGENASE"/>
    <property type="match status" value="1"/>
</dbReference>
<evidence type="ECO:0000259" key="5">
    <source>
        <dbReference type="Pfam" id="PF00296"/>
    </source>
</evidence>
<protein>
    <submittedName>
        <fullName evidence="6">Flavin-dependent oxidoreductase, luciferase family (Includes alkanesulfonate monooxygenase SsuD and methylene tetrahydromethanopterin reductase)</fullName>
    </submittedName>
</protein>
<dbReference type="EMBL" id="FXBL01000004">
    <property type="protein sequence ID" value="SMH32758.1"/>
    <property type="molecule type" value="Genomic_DNA"/>
</dbReference>
<dbReference type="PANTHER" id="PTHR42847:SF4">
    <property type="entry name" value="ALKANESULFONATE MONOOXYGENASE-RELATED"/>
    <property type="match status" value="1"/>
</dbReference>
<keyword evidence="3" id="KW-0560">Oxidoreductase</keyword>
<proteinExistence type="predicted"/>
<keyword evidence="2" id="KW-0288">FMN</keyword>
<feature type="domain" description="Luciferase-like" evidence="5">
    <location>
        <begin position="30"/>
        <end position="336"/>
    </location>
</feature>
<dbReference type="Proteomes" id="UP000193083">
    <property type="component" value="Unassembled WGS sequence"/>
</dbReference>
<evidence type="ECO:0000256" key="2">
    <source>
        <dbReference type="ARBA" id="ARBA00022643"/>
    </source>
</evidence>
<evidence type="ECO:0000256" key="1">
    <source>
        <dbReference type="ARBA" id="ARBA00022630"/>
    </source>
</evidence>
<dbReference type="GO" id="GO:0016705">
    <property type="term" value="F:oxidoreductase activity, acting on paired donors, with incorporation or reduction of molecular oxygen"/>
    <property type="evidence" value="ECO:0007669"/>
    <property type="project" value="InterPro"/>
</dbReference>
<evidence type="ECO:0000256" key="3">
    <source>
        <dbReference type="ARBA" id="ARBA00023002"/>
    </source>
</evidence>
<accession>A0A1X7N5P3</accession>
<dbReference type="InterPro" id="IPR011251">
    <property type="entry name" value="Luciferase-like_dom"/>
</dbReference>
<dbReference type="Gene3D" id="3.20.20.30">
    <property type="entry name" value="Luciferase-like domain"/>
    <property type="match status" value="1"/>
</dbReference>